<dbReference type="PROSITE" id="PS50929">
    <property type="entry name" value="ABC_TM1F"/>
    <property type="match status" value="1"/>
</dbReference>
<evidence type="ECO:0000256" key="9">
    <source>
        <dbReference type="SAM" id="Phobius"/>
    </source>
</evidence>
<evidence type="ECO:0000313" key="12">
    <source>
        <dbReference type="EMBL" id="PVX81797.1"/>
    </source>
</evidence>
<evidence type="ECO:0000256" key="4">
    <source>
        <dbReference type="ARBA" id="ARBA00022692"/>
    </source>
</evidence>
<dbReference type="Pfam" id="PF00664">
    <property type="entry name" value="ABC_membrane"/>
    <property type="match status" value="1"/>
</dbReference>
<protein>
    <submittedName>
        <fullName evidence="12">ATP-binding cassette transporter</fullName>
    </submittedName>
</protein>
<evidence type="ECO:0000256" key="6">
    <source>
        <dbReference type="ARBA" id="ARBA00022840"/>
    </source>
</evidence>
<feature type="transmembrane region" description="Helical" evidence="9">
    <location>
        <begin position="142"/>
        <end position="160"/>
    </location>
</feature>
<dbReference type="CDD" id="cd03228">
    <property type="entry name" value="ABCC_MRP_Like"/>
    <property type="match status" value="1"/>
</dbReference>
<reference evidence="12 13" key="1">
    <citation type="submission" date="2018-05" db="EMBL/GenBank/DDBJ databases">
        <title>Genomic Encyclopedia of Type Strains, Phase IV (KMG-V): Genome sequencing to study the core and pangenomes of soil and plant-associated prokaryotes.</title>
        <authorList>
            <person name="Whitman W."/>
        </authorList>
    </citation>
    <scope>NUCLEOTIDE SEQUENCE [LARGE SCALE GENOMIC DNA]</scope>
    <source>
        <strain evidence="12 13">SCZa-39</strain>
    </source>
</reference>
<keyword evidence="6 12" id="KW-0067">ATP-binding</keyword>
<gene>
    <name evidence="12" type="ORF">C7402_110201</name>
</gene>
<keyword evidence="3" id="KW-0997">Cell inner membrane</keyword>
<dbReference type="Gene3D" id="1.20.1560.10">
    <property type="entry name" value="ABC transporter type 1, transmembrane domain"/>
    <property type="match status" value="1"/>
</dbReference>
<dbReference type="RefSeq" id="WP_116612078.1">
    <property type="nucleotide sequence ID" value="NZ_QEOB01000010.1"/>
</dbReference>
<keyword evidence="4 9" id="KW-0812">Transmembrane</keyword>
<dbReference type="SUPFAM" id="SSF90123">
    <property type="entry name" value="ABC transporter transmembrane region"/>
    <property type="match status" value="1"/>
</dbReference>
<feature type="domain" description="ABC transmembrane type-1" evidence="11">
    <location>
        <begin position="31"/>
        <end position="307"/>
    </location>
</feature>
<dbReference type="InterPro" id="IPR003439">
    <property type="entry name" value="ABC_transporter-like_ATP-bd"/>
</dbReference>
<dbReference type="InterPro" id="IPR036640">
    <property type="entry name" value="ABC1_TM_sf"/>
</dbReference>
<feature type="transmembrane region" description="Helical" evidence="9">
    <location>
        <begin position="28"/>
        <end position="49"/>
    </location>
</feature>
<comment type="caution">
    <text evidence="12">The sequence shown here is derived from an EMBL/GenBank/DDBJ whole genome shotgun (WGS) entry which is preliminary data.</text>
</comment>
<dbReference type="GO" id="GO:0005524">
    <property type="term" value="F:ATP binding"/>
    <property type="evidence" value="ECO:0007669"/>
    <property type="project" value="UniProtKB-KW"/>
</dbReference>
<dbReference type="InterPro" id="IPR005898">
    <property type="entry name" value="Cyc_pep_transpt_SyrD/YojI"/>
</dbReference>
<feature type="transmembrane region" description="Helical" evidence="9">
    <location>
        <begin position="248"/>
        <end position="270"/>
    </location>
</feature>
<evidence type="ECO:0000256" key="2">
    <source>
        <dbReference type="ARBA" id="ARBA00022475"/>
    </source>
</evidence>
<keyword evidence="13" id="KW-1185">Reference proteome</keyword>
<dbReference type="PANTHER" id="PTHR24221:SF654">
    <property type="entry name" value="ATP-BINDING CASSETTE SUB-FAMILY B MEMBER 6"/>
    <property type="match status" value="1"/>
</dbReference>
<evidence type="ECO:0000256" key="5">
    <source>
        <dbReference type="ARBA" id="ARBA00022741"/>
    </source>
</evidence>
<evidence type="ECO:0000313" key="13">
    <source>
        <dbReference type="Proteomes" id="UP000245712"/>
    </source>
</evidence>
<accession>A0ABX5KNM7</accession>
<dbReference type="InterPro" id="IPR011527">
    <property type="entry name" value="ABC1_TM_dom"/>
</dbReference>
<evidence type="ECO:0000256" key="7">
    <source>
        <dbReference type="ARBA" id="ARBA00022989"/>
    </source>
</evidence>
<evidence type="ECO:0000256" key="1">
    <source>
        <dbReference type="ARBA" id="ARBA00004651"/>
    </source>
</evidence>
<feature type="transmembrane region" description="Helical" evidence="9">
    <location>
        <begin position="276"/>
        <end position="293"/>
    </location>
</feature>
<dbReference type="Gene3D" id="3.40.50.300">
    <property type="entry name" value="P-loop containing nucleotide triphosphate hydrolases"/>
    <property type="match status" value="1"/>
</dbReference>
<dbReference type="PROSITE" id="PS50893">
    <property type="entry name" value="ABC_TRANSPORTER_2"/>
    <property type="match status" value="1"/>
</dbReference>
<dbReference type="InterPro" id="IPR039421">
    <property type="entry name" value="Type_1_exporter"/>
</dbReference>
<dbReference type="NCBIfam" id="TIGR01194">
    <property type="entry name" value="cyc_pep_trnsptr"/>
    <property type="match status" value="1"/>
</dbReference>
<name>A0ABX5KNM7_9BURK</name>
<keyword evidence="8 9" id="KW-0472">Membrane</keyword>
<proteinExistence type="predicted"/>
<evidence type="ECO:0000256" key="3">
    <source>
        <dbReference type="ARBA" id="ARBA00022519"/>
    </source>
</evidence>
<feature type="domain" description="ABC transporter" evidence="10">
    <location>
        <begin position="346"/>
        <end position="565"/>
    </location>
</feature>
<keyword evidence="7 9" id="KW-1133">Transmembrane helix</keyword>
<keyword evidence="5" id="KW-0547">Nucleotide-binding</keyword>
<feature type="transmembrane region" description="Helical" evidence="9">
    <location>
        <begin position="166"/>
        <end position="184"/>
    </location>
</feature>
<evidence type="ECO:0000256" key="8">
    <source>
        <dbReference type="ARBA" id="ARBA00023136"/>
    </source>
</evidence>
<dbReference type="InterPro" id="IPR003593">
    <property type="entry name" value="AAA+_ATPase"/>
</dbReference>
<evidence type="ECO:0000259" key="11">
    <source>
        <dbReference type="PROSITE" id="PS50929"/>
    </source>
</evidence>
<comment type="subcellular location">
    <subcellularLocation>
        <location evidence="1">Cell membrane</location>
        <topology evidence="1">Multi-pass membrane protein</topology>
    </subcellularLocation>
</comment>
<dbReference type="SUPFAM" id="SSF52540">
    <property type="entry name" value="P-loop containing nucleoside triphosphate hydrolases"/>
    <property type="match status" value="1"/>
</dbReference>
<sequence>MHQSKQDGTETAPPTHVLREALRLIGRFWPLTLLATLMGCIGGFSTAWLLAAVNNGLHEAGGVSAHTAWAFAALCALTVGGNLIAGVGNSAVGQKVIAALRKDIAARIVCAPLAAIEHHRVHRLLATLNSDIDSVSAFTYNFSTYAIAFAVTLGCLVYLFVLSPVLFGLAAVAIVAGLLLARWSRRRWDDYYSRVRESQDELQKQYRSITEGAKELRMNRARRLRVYREQLGGAVDLIALLKTRAMTLYWLQDSASMLLFFVVIGAIVALQPRLGVEPAVVSGFVIVLLYVMGPIQQLSGALPAFGQAQVAFRRIAELSAGFAHCEPDLLIAQGGEHAHAPAFERIALQRASYAFPAPGGARGFTLGPVDMEVRRGEIVFIVGENGSGKTTLVKLLLGLYAPQEGALLLDGAPVSHHDVDSFRQLFSVVFADYFLFDDFVASDPAMIARAQAMIERLEIAHKVSVENGAFTTTDLSTGQRKRLALVQAMLEARPVIMLDEWAADQDPTFRGVFYREFLPELKRLGKTVIAVSHDDRFFDAADRVIRVSEGQIVEVIGQGAGRPSVA</sequence>
<feature type="transmembrane region" description="Helical" evidence="9">
    <location>
        <begin position="69"/>
        <end position="92"/>
    </location>
</feature>
<organism evidence="12 13">
    <name type="scientific">Paraburkholderia unamae</name>
    <dbReference type="NCBI Taxonomy" id="219649"/>
    <lineage>
        <taxon>Bacteria</taxon>
        <taxon>Pseudomonadati</taxon>
        <taxon>Pseudomonadota</taxon>
        <taxon>Betaproteobacteria</taxon>
        <taxon>Burkholderiales</taxon>
        <taxon>Burkholderiaceae</taxon>
        <taxon>Paraburkholderia</taxon>
    </lineage>
</organism>
<keyword evidence="2" id="KW-1003">Cell membrane</keyword>
<dbReference type="InterPro" id="IPR027417">
    <property type="entry name" value="P-loop_NTPase"/>
</dbReference>
<evidence type="ECO:0000259" key="10">
    <source>
        <dbReference type="PROSITE" id="PS50893"/>
    </source>
</evidence>
<dbReference type="Pfam" id="PF00005">
    <property type="entry name" value="ABC_tran"/>
    <property type="match status" value="1"/>
</dbReference>
<dbReference type="PANTHER" id="PTHR24221">
    <property type="entry name" value="ATP-BINDING CASSETTE SUB-FAMILY B"/>
    <property type="match status" value="1"/>
</dbReference>
<dbReference type="Proteomes" id="UP000245712">
    <property type="component" value="Unassembled WGS sequence"/>
</dbReference>
<dbReference type="EMBL" id="QEOB01000010">
    <property type="protein sequence ID" value="PVX81797.1"/>
    <property type="molecule type" value="Genomic_DNA"/>
</dbReference>
<dbReference type="SMART" id="SM00382">
    <property type="entry name" value="AAA"/>
    <property type="match status" value="1"/>
</dbReference>